<organism evidence="3 4">
    <name type="scientific">Anoxybacillus ayderensis</name>
    <dbReference type="NCBI Taxonomy" id="265546"/>
    <lineage>
        <taxon>Bacteria</taxon>
        <taxon>Bacillati</taxon>
        <taxon>Bacillota</taxon>
        <taxon>Bacilli</taxon>
        <taxon>Bacillales</taxon>
        <taxon>Anoxybacillaceae</taxon>
        <taxon>Anoxybacillus</taxon>
    </lineage>
</organism>
<dbReference type="InterPro" id="IPR001633">
    <property type="entry name" value="EAL_dom"/>
</dbReference>
<name>A0A0D0H1B5_9BACL</name>
<dbReference type="EMBL" id="JXTG01000003">
    <property type="protein sequence ID" value="KIP21811.1"/>
    <property type="molecule type" value="Genomic_DNA"/>
</dbReference>
<dbReference type="InterPro" id="IPR052340">
    <property type="entry name" value="RNase_Y/CdgJ"/>
</dbReference>
<dbReference type="PIRSF" id="PIRSF003180">
    <property type="entry name" value="DiGMPpdiest_YuxH"/>
    <property type="match status" value="1"/>
</dbReference>
<dbReference type="PANTHER" id="PTHR33525">
    <property type="match status" value="1"/>
</dbReference>
<dbReference type="SUPFAM" id="SSF109604">
    <property type="entry name" value="HD-domain/PDEase-like"/>
    <property type="match status" value="1"/>
</dbReference>
<dbReference type="PANTHER" id="PTHR33525:SF4">
    <property type="entry name" value="CYCLIC DI-GMP PHOSPHODIESTERASE CDGJ"/>
    <property type="match status" value="1"/>
</dbReference>
<feature type="domain" description="HDOD" evidence="2">
    <location>
        <begin position="197"/>
        <end position="384"/>
    </location>
</feature>
<dbReference type="InterPro" id="IPR035919">
    <property type="entry name" value="EAL_sf"/>
</dbReference>
<dbReference type="PATRIC" id="fig|265546.4.peg.1036"/>
<evidence type="ECO:0000313" key="4">
    <source>
        <dbReference type="Proteomes" id="UP000032047"/>
    </source>
</evidence>
<feature type="domain" description="EAL" evidence="1">
    <location>
        <begin position="1"/>
        <end position="202"/>
    </location>
</feature>
<dbReference type="Gene3D" id="1.10.3210.10">
    <property type="entry name" value="Hypothetical protein af1432"/>
    <property type="match status" value="1"/>
</dbReference>
<dbReference type="PROSITE" id="PS50883">
    <property type="entry name" value="EAL"/>
    <property type="match status" value="1"/>
</dbReference>
<dbReference type="Pfam" id="PF08668">
    <property type="entry name" value="HDOD"/>
    <property type="match status" value="1"/>
</dbReference>
<dbReference type="PROSITE" id="PS51833">
    <property type="entry name" value="HDOD"/>
    <property type="match status" value="1"/>
</dbReference>
<reference evidence="3 4" key="1">
    <citation type="submission" date="2015-01" db="EMBL/GenBank/DDBJ databases">
        <title>Genome sequence of Anoxybacillus ayderensis strain AB04.</title>
        <authorList>
            <person name="Belduz A.O."/>
            <person name="Canakci S."/>
            <person name="Chan K.-G."/>
            <person name="Kahar U.M."/>
            <person name="Yaakob A.S."/>
            <person name="Chan C.S."/>
            <person name="Goh K.M."/>
        </authorList>
    </citation>
    <scope>NUCLEOTIDE SEQUENCE [LARGE SCALE GENOMIC DNA]</scope>
    <source>
        <strain evidence="3 4">AB04</strain>
    </source>
</reference>
<dbReference type="InterPro" id="IPR014408">
    <property type="entry name" value="dGMP_Pdiesterase_EAL/HD-GYP"/>
</dbReference>
<proteinExistence type="predicted"/>
<dbReference type="Gene3D" id="3.20.20.450">
    <property type="entry name" value="EAL domain"/>
    <property type="match status" value="1"/>
</dbReference>
<dbReference type="SUPFAM" id="SSF141868">
    <property type="entry name" value="EAL domain-like"/>
    <property type="match status" value="1"/>
</dbReference>
<dbReference type="SMART" id="SM00052">
    <property type="entry name" value="EAL"/>
    <property type="match status" value="1"/>
</dbReference>
<evidence type="ECO:0000259" key="2">
    <source>
        <dbReference type="PROSITE" id="PS51833"/>
    </source>
</evidence>
<gene>
    <name evidence="3" type="ORF">JV16_01011</name>
</gene>
<dbReference type="RefSeq" id="WP_042534575.1">
    <property type="nucleotide sequence ID" value="NZ_JXTG01000003.1"/>
</dbReference>
<sequence>MDIYVGRQPILNRKDEVIGYELLYRSGEQNVYNAIDGDRATIDVLVNSFMNIGIERLTNGARCFINFTETLLKRGLPFYFPKHLIVVEILESIPYSDELLNICRKLKKEGYMIALDDFVCSNQYIPLLPYVDIIKIDLSNQTNDHDFKYYIEQYNIKLLAEKVETKEQLEQAKKEGFCYFQGYFFSKPIVIKEKALPKMSHASHLTLIQQMNKNELEFEEVVQTIESDPTLTYRLLKAVNASFISYSPKIKSIRHAAILLGTNQLKSWLTVLALQEPNEPFKNEIIVNSLIRAKTLEQLADLIHLRDEKDVLFFMGICSSLDLLLQRPLQEILQELHVDEAIQHGLNGQKSMYSILYHLVIALETNDTNKLKEITTTLNIDLSKAFAIYQQSIEWVVELQKDIQVK</sequence>
<dbReference type="InterPro" id="IPR013976">
    <property type="entry name" value="HDOD"/>
</dbReference>
<dbReference type="Pfam" id="PF00563">
    <property type="entry name" value="EAL"/>
    <property type="match status" value="1"/>
</dbReference>
<evidence type="ECO:0000259" key="1">
    <source>
        <dbReference type="PROSITE" id="PS50883"/>
    </source>
</evidence>
<protein>
    <submittedName>
        <fullName evidence="3">Putative membrane protein YjcC</fullName>
    </submittedName>
</protein>
<keyword evidence="4" id="KW-1185">Reference proteome</keyword>
<evidence type="ECO:0000313" key="3">
    <source>
        <dbReference type="EMBL" id="KIP21811.1"/>
    </source>
</evidence>
<dbReference type="Proteomes" id="UP000032047">
    <property type="component" value="Unassembled WGS sequence"/>
</dbReference>
<dbReference type="AlphaFoldDB" id="A0A0D0H1B5"/>
<accession>A0A0D0H1B5</accession>
<comment type="caution">
    <text evidence="3">The sequence shown here is derived from an EMBL/GenBank/DDBJ whole genome shotgun (WGS) entry which is preliminary data.</text>
</comment>